<reference evidence="4" key="1">
    <citation type="submission" date="2021-03" db="EMBL/GenBank/DDBJ databases">
        <authorList>
            <person name="Bekaert M."/>
        </authorList>
    </citation>
    <scope>NUCLEOTIDE SEQUENCE</scope>
</reference>
<gene>
    <name evidence="4" type="ORF">MEDL_31730</name>
</gene>
<dbReference type="PROSITE" id="PS50209">
    <property type="entry name" value="CARD"/>
    <property type="match status" value="1"/>
</dbReference>
<feature type="region of interest" description="Disordered" evidence="2">
    <location>
        <begin position="283"/>
        <end position="306"/>
    </location>
</feature>
<dbReference type="Gene3D" id="1.25.40.20">
    <property type="entry name" value="Ankyrin repeat-containing domain"/>
    <property type="match status" value="3"/>
</dbReference>
<dbReference type="AlphaFoldDB" id="A0A8S3SB84"/>
<dbReference type="GO" id="GO:0042981">
    <property type="term" value="P:regulation of apoptotic process"/>
    <property type="evidence" value="ECO:0007669"/>
    <property type="project" value="InterPro"/>
</dbReference>
<evidence type="ECO:0000256" key="1">
    <source>
        <dbReference type="PROSITE-ProRule" id="PRU00023"/>
    </source>
</evidence>
<dbReference type="InterPro" id="IPR002110">
    <property type="entry name" value="Ankyrin_rpt"/>
</dbReference>
<name>A0A8S3SB84_MYTED</name>
<dbReference type="Proteomes" id="UP000683360">
    <property type="component" value="Unassembled WGS sequence"/>
</dbReference>
<evidence type="ECO:0000313" key="5">
    <source>
        <dbReference type="Proteomes" id="UP000683360"/>
    </source>
</evidence>
<proteinExistence type="predicted"/>
<keyword evidence="5" id="KW-1185">Reference proteome</keyword>
<keyword evidence="1" id="KW-0040">ANK repeat</keyword>
<feature type="repeat" description="ANK" evidence="1">
    <location>
        <begin position="322"/>
        <end position="355"/>
    </location>
</feature>
<feature type="repeat" description="ANK" evidence="1">
    <location>
        <begin position="459"/>
        <end position="491"/>
    </location>
</feature>
<evidence type="ECO:0000259" key="3">
    <source>
        <dbReference type="PROSITE" id="PS50209"/>
    </source>
</evidence>
<dbReference type="PROSITE" id="PS50088">
    <property type="entry name" value="ANK_REPEAT"/>
    <property type="match status" value="4"/>
</dbReference>
<feature type="repeat" description="ANK" evidence="1">
    <location>
        <begin position="426"/>
        <end position="458"/>
    </location>
</feature>
<dbReference type="Pfam" id="PF00619">
    <property type="entry name" value="CARD"/>
    <property type="match status" value="1"/>
</dbReference>
<dbReference type="OrthoDB" id="266718at2759"/>
<comment type="caution">
    <text evidence="4">The sequence shown here is derived from an EMBL/GenBank/DDBJ whole genome shotgun (WGS) entry which is preliminary data.</text>
</comment>
<dbReference type="SUPFAM" id="SSF47986">
    <property type="entry name" value="DEATH domain"/>
    <property type="match status" value="1"/>
</dbReference>
<feature type="repeat" description="ANK" evidence="1">
    <location>
        <begin position="492"/>
        <end position="524"/>
    </location>
</feature>
<dbReference type="PANTHER" id="PTHR24121">
    <property type="entry name" value="NO MECHANORECEPTOR POTENTIAL C, ISOFORM D-RELATED"/>
    <property type="match status" value="1"/>
</dbReference>
<feature type="compositionally biased region" description="Polar residues" evidence="2">
    <location>
        <begin position="286"/>
        <end position="297"/>
    </location>
</feature>
<dbReference type="InterPro" id="IPR036770">
    <property type="entry name" value="Ankyrin_rpt-contain_sf"/>
</dbReference>
<dbReference type="Pfam" id="PF12796">
    <property type="entry name" value="Ank_2"/>
    <property type="match status" value="2"/>
</dbReference>
<accession>A0A8S3SB84</accession>
<protein>
    <recommendedName>
        <fullName evidence="3">CARD domain-containing protein</fullName>
    </recommendedName>
</protein>
<dbReference type="Gene3D" id="1.10.533.10">
    <property type="entry name" value="Death Domain, Fas"/>
    <property type="match status" value="1"/>
</dbReference>
<dbReference type="SUPFAM" id="SSF48403">
    <property type="entry name" value="Ankyrin repeat"/>
    <property type="match status" value="1"/>
</dbReference>
<dbReference type="PROSITE" id="PS50297">
    <property type="entry name" value="ANK_REP_REGION"/>
    <property type="match status" value="4"/>
</dbReference>
<dbReference type="InterPro" id="IPR011029">
    <property type="entry name" value="DEATH-like_dom_sf"/>
</dbReference>
<dbReference type="EMBL" id="CAJPWZ010001585">
    <property type="protein sequence ID" value="CAG2218054.1"/>
    <property type="molecule type" value="Genomic_DNA"/>
</dbReference>
<evidence type="ECO:0000313" key="4">
    <source>
        <dbReference type="EMBL" id="CAG2218054.1"/>
    </source>
</evidence>
<organism evidence="4 5">
    <name type="scientific">Mytilus edulis</name>
    <name type="common">Blue mussel</name>
    <dbReference type="NCBI Taxonomy" id="6550"/>
    <lineage>
        <taxon>Eukaryota</taxon>
        <taxon>Metazoa</taxon>
        <taxon>Spiralia</taxon>
        <taxon>Lophotrochozoa</taxon>
        <taxon>Mollusca</taxon>
        <taxon>Bivalvia</taxon>
        <taxon>Autobranchia</taxon>
        <taxon>Pteriomorphia</taxon>
        <taxon>Mytilida</taxon>
        <taxon>Mytiloidea</taxon>
        <taxon>Mytilidae</taxon>
        <taxon>Mytilinae</taxon>
        <taxon>Mytilus</taxon>
    </lineage>
</organism>
<evidence type="ECO:0000256" key="2">
    <source>
        <dbReference type="SAM" id="MobiDB-lite"/>
    </source>
</evidence>
<dbReference type="CDD" id="cd01671">
    <property type="entry name" value="CARD"/>
    <property type="match status" value="1"/>
</dbReference>
<dbReference type="InterPro" id="IPR001315">
    <property type="entry name" value="CARD"/>
</dbReference>
<feature type="domain" description="CARD" evidence="3">
    <location>
        <begin position="156"/>
        <end position="246"/>
    </location>
</feature>
<sequence>MHKVSQSYFYPVHLLKQLEIRCPDISQWKLKEKAFCNKSEPDYYCLLDELNNNYTEYCNNGTAFIQPGKKFILSGELNGEPCSNDFFQPFKFWSNYSSECVLTKSNCSEEGQINFSNGNTTSDRACRCDNKKGYAFVHKPNKECFAILNMKTVLAISDKFKRRLKANYYDIITTIDYEAITKYLISKHILNNDDLNHISERGLRRKDKNQELLQKLWKTNKVWINHFIDALHNKGYSELANQINETSILHNRQLKDSVYREKFLKHCQKESIRIKNILANIKEKQNNNTSQQDQNVHTKTKEGHEDDEYYKQTQAYQECDCDGRTPLLIAAINGSGDEVLKLLISKDVDLEKCDSQDRSALYLACKGGRETTVIYYYRIVAQKLCIIEAVDCRNRTALHVSCKKETSKQLNFLLENESIINKQDNDGNCPLHIACKRGDNEIVNILILNGADVDCRNNAGRQPLHIACSKGHYEIVDLLLKKHAQINNQDNEGTTPLLTACKIGQAQITRLLLQNKADGSICDNDKRSTLHSLHERTRGHRSGSA</sequence>
<dbReference type="SMART" id="SM00248">
    <property type="entry name" value="ANK"/>
    <property type="match status" value="6"/>
</dbReference>
<dbReference type="PANTHER" id="PTHR24121:SF21">
    <property type="entry name" value="ANKYRIN REPEAT FAMILY PROTEIN"/>
    <property type="match status" value="1"/>
</dbReference>